<dbReference type="PANTHER" id="PTHR43711:SF1">
    <property type="entry name" value="HISTIDINE KINASE 1"/>
    <property type="match status" value="1"/>
</dbReference>
<dbReference type="SUPFAM" id="SSF55785">
    <property type="entry name" value="PYP-like sensor domain (PAS domain)"/>
    <property type="match status" value="2"/>
</dbReference>
<evidence type="ECO:0000256" key="1">
    <source>
        <dbReference type="ARBA" id="ARBA00000085"/>
    </source>
</evidence>
<evidence type="ECO:0000313" key="17">
    <source>
        <dbReference type="EMBL" id="MCS3711452.1"/>
    </source>
</evidence>
<dbReference type="InterPro" id="IPR003661">
    <property type="entry name" value="HisK_dim/P_dom"/>
</dbReference>
<dbReference type="InterPro" id="IPR036097">
    <property type="entry name" value="HisK_dim/P_sf"/>
</dbReference>
<evidence type="ECO:0000256" key="11">
    <source>
        <dbReference type="ARBA" id="ARBA00022777"/>
    </source>
</evidence>
<keyword evidence="11" id="KW-0418">Kinase</keyword>
<evidence type="ECO:0000256" key="8">
    <source>
        <dbReference type="ARBA" id="ARBA00022692"/>
    </source>
</evidence>
<evidence type="ECO:0000256" key="6">
    <source>
        <dbReference type="ARBA" id="ARBA00022553"/>
    </source>
</evidence>
<dbReference type="SMART" id="SM00091">
    <property type="entry name" value="PAS"/>
    <property type="match status" value="2"/>
</dbReference>
<keyword evidence="13" id="KW-0902">Two-component regulatory system</keyword>
<reference evidence="17" key="1">
    <citation type="submission" date="2022-08" db="EMBL/GenBank/DDBJ databases">
        <title>Genomic Encyclopedia of Type Strains, Phase V (KMG-V): Genome sequencing to study the core and pangenomes of soil and plant-associated prokaryotes.</title>
        <authorList>
            <person name="Whitman W."/>
        </authorList>
    </citation>
    <scope>NUCLEOTIDE SEQUENCE</scope>
    <source>
        <strain evidence="17">SP3049</strain>
    </source>
</reference>
<dbReference type="EC" id="2.7.13.3" evidence="3"/>
<keyword evidence="7" id="KW-0808">Transferase</keyword>
<evidence type="ECO:0000256" key="14">
    <source>
        <dbReference type="ARBA" id="ARBA00023136"/>
    </source>
</evidence>
<keyword evidence="15" id="KW-0175">Coiled coil</keyword>
<keyword evidence="14 16" id="KW-0472">Membrane</keyword>
<dbReference type="InterPro" id="IPR031623">
    <property type="entry name" value="HisKA_4TM"/>
</dbReference>
<dbReference type="RefSeq" id="WP_112902761.1">
    <property type="nucleotide sequence ID" value="NZ_CP030716.1"/>
</dbReference>
<dbReference type="SUPFAM" id="SSF55874">
    <property type="entry name" value="ATPase domain of HSP90 chaperone/DNA topoisomerase II/histidine kinase"/>
    <property type="match status" value="1"/>
</dbReference>
<dbReference type="Gene3D" id="3.30.450.20">
    <property type="entry name" value="PAS domain"/>
    <property type="match status" value="2"/>
</dbReference>
<dbReference type="GO" id="GO:0000166">
    <property type="term" value="F:nucleotide binding"/>
    <property type="evidence" value="ECO:0007669"/>
    <property type="project" value="UniProtKB-KW"/>
</dbReference>
<accession>A0A9X2PMX1</accession>
<dbReference type="InterPro" id="IPR004358">
    <property type="entry name" value="Sig_transdc_His_kin-like_C"/>
</dbReference>
<dbReference type="Pfam" id="PF08447">
    <property type="entry name" value="PAS_3"/>
    <property type="match status" value="1"/>
</dbReference>
<dbReference type="SMART" id="SM00387">
    <property type="entry name" value="HATPase_c"/>
    <property type="match status" value="1"/>
</dbReference>
<dbReference type="PROSITE" id="PS50112">
    <property type="entry name" value="PAS"/>
    <property type="match status" value="2"/>
</dbReference>
<dbReference type="InterPro" id="IPR036890">
    <property type="entry name" value="HATPase_C_sf"/>
</dbReference>
<dbReference type="EMBL" id="JANUAE010000014">
    <property type="protein sequence ID" value="MCS3711452.1"/>
    <property type="molecule type" value="Genomic_DNA"/>
</dbReference>
<dbReference type="InterPro" id="IPR001610">
    <property type="entry name" value="PAC"/>
</dbReference>
<dbReference type="InterPro" id="IPR003594">
    <property type="entry name" value="HATPase_dom"/>
</dbReference>
<dbReference type="CDD" id="cd00130">
    <property type="entry name" value="PAS"/>
    <property type="match status" value="2"/>
</dbReference>
<dbReference type="FunFam" id="2.10.70.100:FF:000001">
    <property type="entry name" value="Sensory transduction histidine kinase"/>
    <property type="match status" value="1"/>
</dbReference>
<feature type="transmembrane region" description="Helical" evidence="16">
    <location>
        <begin position="20"/>
        <end position="41"/>
    </location>
</feature>
<dbReference type="Gene3D" id="3.30.565.10">
    <property type="entry name" value="Histidine kinase-like ATPase, C-terminal domain"/>
    <property type="match status" value="1"/>
</dbReference>
<keyword evidence="5" id="KW-0997">Cell inner membrane</keyword>
<evidence type="ECO:0000256" key="7">
    <source>
        <dbReference type="ARBA" id="ARBA00022679"/>
    </source>
</evidence>
<dbReference type="Gene3D" id="2.10.70.100">
    <property type="match status" value="1"/>
</dbReference>
<evidence type="ECO:0000256" key="3">
    <source>
        <dbReference type="ARBA" id="ARBA00012438"/>
    </source>
</evidence>
<dbReference type="CDD" id="cd00075">
    <property type="entry name" value="HATPase"/>
    <property type="match status" value="1"/>
</dbReference>
<dbReference type="NCBIfam" id="TIGR00229">
    <property type="entry name" value="sensory_box"/>
    <property type="match status" value="2"/>
</dbReference>
<comment type="catalytic activity">
    <reaction evidence="1">
        <text>ATP + protein L-histidine = ADP + protein N-phospho-L-histidine.</text>
        <dbReference type="EC" id="2.7.13.3"/>
    </reaction>
</comment>
<evidence type="ECO:0000313" key="18">
    <source>
        <dbReference type="Proteomes" id="UP001155057"/>
    </source>
</evidence>
<dbReference type="PRINTS" id="PR00344">
    <property type="entry name" value="BCTRLSENSOR"/>
</dbReference>
<dbReference type="InterPro" id="IPR050736">
    <property type="entry name" value="Sensor_HK_Regulatory"/>
</dbReference>
<evidence type="ECO:0000256" key="13">
    <source>
        <dbReference type="ARBA" id="ARBA00023012"/>
    </source>
</evidence>
<evidence type="ECO:0000256" key="9">
    <source>
        <dbReference type="ARBA" id="ARBA00022737"/>
    </source>
</evidence>
<feature type="transmembrane region" description="Helical" evidence="16">
    <location>
        <begin position="118"/>
        <end position="140"/>
    </location>
</feature>
<dbReference type="Pfam" id="PF02518">
    <property type="entry name" value="HATPase_c"/>
    <property type="match status" value="1"/>
</dbReference>
<dbReference type="GO" id="GO:0005886">
    <property type="term" value="C:plasma membrane"/>
    <property type="evidence" value="ECO:0007669"/>
    <property type="project" value="UniProtKB-SubCell"/>
</dbReference>
<dbReference type="InterPro" id="IPR035965">
    <property type="entry name" value="PAS-like_dom_sf"/>
</dbReference>
<evidence type="ECO:0000256" key="4">
    <source>
        <dbReference type="ARBA" id="ARBA00022475"/>
    </source>
</evidence>
<keyword evidence="9" id="KW-0677">Repeat</keyword>
<keyword evidence="4" id="KW-1003">Cell membrane</keyword>
<evidence type="ECO:0000256" key="2">
    <source>
        <dbReference type="ARBA" id="ARBA00004429"/>
    </source>
</evidence>
<dbReference type="InterPro" id="IPR013656">
    <property type="entry name" value="PAS_4"/>
</dbReference>
<dbReference type="PROSITE" id="PS50109">
    <property type="entry name" value="HIS_KIN"/>
    <property type="match status" value="1"/>
</dbReference>
<proteinExistence type="predicted"/>
<dbReference type="AlphaFoldDB" id="A0A9X2PMX1"/>
<dbReference type="GO" id="GO:0000155">
    <property type="term" value="F:phosphorelay sensor kinase activity"/>
    <property type="evidence" value="ECO:0007669"/>
    <property type="project" value="InterPro"/>
</dbReference>
<protein>
    <recommendedName>
        <fullName evidence="3">histidine kinase</fullName>
        <ecNumber evidence="3">2.7.13.3</ecNumber>
    </recommendedName>
</protein>
<evidence type="ECO:0000256" key="12">
    <source>
        <dbReference type="ARBA" id="ARBA00022989"/>
    </source>
</evidence>
<dbReference type="Pfam" id="PF16926">
    <property type="entry name" value="HisKA_4TM"/>
    <property type="match status" value="1"/>
</dbReference>
<dbReference type="FunFam" id="3.30.565.10:FF:000006">
    <property type="entry name" value="Sensor histidine kinase WalK"/>
    <property type="match status" value="1"/>
</dbReference>
<dbReference type="InterPro" id="IPR000700">
    <property type="entry name" value="PAS-assoc_C"/>
</dbReference>
<dbReference type="PROSITE" id="PS50113">
    <property type="entry name" value="PAC"/>
    <property type="match status" value="1"/>
</dbReference>
<evidence type="ECO:0000256" key="5">
    <source>
        <dbReference type="ARBA" id="ARBA00022519"/>
    </source>
</evidence>
<dbReference type="SMART" id="SM00388">
    <property type="entry name" value="HisKA"/>
    <property type="match status" value="1"/>
</dbReference>
<dbReference type="Proteomes" id="UP001155057">
    <property type="component" value="Unassembled WGS sequence"/>
</dbReference>
<comment type="caution">
    <text evidence="17">The sequence shown here is derived from an EMBL/GenBank/DDBJ whole genome shotgun (WGS) entry which is preliminary data.</text>
</comment>
<gene>
    <name evidence="17" type="ORF">GGP61_003085</name>
</gene>
<evidence type="ECO:0000256" key="15">
    <source>
        <dbReference type="SAM" id="Coils"/>
    </source>
</evidence>
<dbReference type="SUPFAM" id="SSF47384">
    <property type="entry name" value="Homodimeric domain of signal transducing histidine kinase"/>
    <property type="match status" value="1"/>
</dbReference>
<dbReference type="SMART" id="SM00086">
    <property type="entry name" value="PAC"/>
    <property type="match status" value="1"/>
</dbReference>
<keyword evidence="6" id="KW-0597">Phosphoprotein</keyword>
<feature type="transmembrane region" description="Helical" evidence="16">
    <location>
        <begin position="90"/>
        <end position="111"/>
    </location>
</feature>
<evidence type="ECO:0000256" key="10">
    <source>
        <dbReference type="ARBA" id="ARBA00022741"/>
    </source>
</evidence>
<dbReference type="InterPro" id="IPR000014">
    <property type="entry name" value="PAS"/>
</dbReference>
<feature type="transmembrane region" description="Helical" evidence="16">
    <location>
        <begin position="50"/>
        <end position="70"/>
    </location>
</feature>
<feature type="coiled-coil region" evidence="15">
    <location>
        <begin position="393"/>
        <end position="423"/>
    </location>
</feature>
<dbReference type="Pfam" id="PF08448">
    <property type="entry name" value="PAS_4"/>
    <property type="match status" value="1"/>
</dbReference>
<dbReference type="Pfam" id="PF00512">
    <property type="entry name" value="HisKA"/>
    <property type="match status" value="1"/>
</dbReference>
<dbReference type="InterPro" id="IPR013655">
    <property type="entry name" value="PAS_fold_3"/>
</dbReference>
<keyword evidence="10" id="KW-0547">Nucleotide-binding</keyword>
<keyword evidence="12 16" id="KW-1133">Transmembrane helix</keyword>
<dbReference type="PANTHER" id="PTHR43711">
    <property type="entry name" value="TWO-COMPONENT HISTIDINE KINASE"/>
    <property type="match status" value="1"/>
</dbReference>
<dbReference type="Gene3D" id="1.10.287.130">
    <property type="match status" value="1"/>
</dbReference>
<name>A0A9X2PMX1_9BACT</name>
<keyword evidence="8 16" id="KW-0812">Transmembrane</keyword>
<evidence type="ECO:0000256" key="16">
    <source>
        <dbReference type="SAM" id="Phobius"/>
    </source>
</evidence>
<dbReference type="InterPro" id="IPR005467">
    <property type="entry name" value="His_kinase_dom"/>
</dbReference>
<dbReference type="CDD" id="cd00082">
    <property type="entry name" value="HisKA"/>
    <property type="match status" value="1"/>
</dbReference>
<comment type="subcellular location">
    <subcellularLocation>
        <location evidence="2">Cell inner membrane</location>
        <topology evidence="2">Multi-pass membrane protein</topology>
    </subcellularLocation>
</comment>
<organism evidence="17 18">
    <name type="scientific">Salinibacter ruber</name>
    <dbReference type="NCBI Taxonomy" id="146919"/>
    <lineage>
        <taxon>Bacteria</taxon>
        <taxon>Pseudomonadati</taxon>
        <taxon>Rhodothermota</taxon>
        <taxon>Rhodothermia</taxon>
        <taxon>Rhodothermales</taxon>
        <taxon>Salinibacteraceae</taxon>
        <taxon>Salinibacter</taxon>
    </lineage>
</organism>
<sequence length="650" mass="71472">MFDSATDALSRPSALGRRSAFQLLLVVGLTLTASLLFDVYADWVRQGDPLWTTVLENLVPILLALALPYVGWRLLQSPSGAPYLPDVAKYALVGSLGLGLLAGLVVGVQVLQEEIKPAVIVLQLTTVGGIAGLCVGYSTAQLKEATRDAQDDRNRLENLLDGLPVPVVHGRVEGETLNILAANAAFERAFGHDPEESIGENLYDLIRPGGIQRGAERINHQALDEGIAEAEVQCETLDGQREFQLRVAQALDSGASETYSVYMDITERKRREERLQTLYARLQLALDVSDTGTFDWEIQAGEVIWDETSERLFGYEPGGFPGTFAAWAQHVHPDDLPGAREDIEQAIENQEKYKTEFRVQIPGGQQRWIEAQGVVEYDDRGEPIRMLGIHTDITERKKREQTLREAKERAEEAARLKSAMLANMSHEIRTPLTSITGFSEVLEQNLSGQHGDFATKIRKSSERLQRTLESVLHLSKLESSVHKLEREEVSLRAVVEDVTAALRDDLTEKSLALQTEIPDSPVSGISNEDALHRICRNLLENAIKFTPAGGCVGIRLLDEGRSATLEIEDSGIGMDPENVPGLFQAFRQESEGMAREYEGSGLGLSIVKRLTDELGGEVDVETEKGEGTCFAVTLPLTDDAHERSDETVGG</sequence>